<evidence type="ECO:0000313" key="3">
    <source>
        <dbReference type="Proteomes" id="UP001529510"/>
    </source>
</evidence>
<dbReference type="InterPro" id="IPR011989">
    <property type="entry name" value="ARM-like"/>
</dbReference>
<dbReference type="AlphaFoldDB" id="A0ABD0QZJ7"/>
<evidence type="ECO:0000313" key="2">
    <source>
        <dbReference type="EMBL" id="KAL0191627.1"/>
    </source>
</evidence>
<name>A0ABD0QZJ7_CIRMR</name>
<accession>A0ABD0QZJ7</accession>
<proteinExistence type="predicted"/>
<keyword evidence="1" id="KW-0677">Repeat</keyword>
<protein>
    <submittedName>
        <fullName evidence="2">Uncharacterized protein</fullName>
    </submittedName>
</protein>
<dbReference type="EMBL" id="JAMKFB020000006">
    <property type="protein sequence ID" value="KAL0191627.1"/>
    <property type="molecule type" value="Genomic_DNA"/>
</dbReference>
<dbReference type="PANTHER" id="PTHR10648:SF7">
    <property type="entry name" value="WW-BINDING DOMAIN-CONTAINING PROTEIN-RELATED"/>
    <property type="match status" value="1"/>
</dbReference>
<dbReference type="Proteomes" id="UP001529510">
    <property type="component" value="Unassembled WGS sequence"/>
</dbReference>
<organism evidence="2 3">
    <name type="scientific">Cirrhinus mrigala</name>
    <name type="common">Mrigala</name>
    <dbReference type="NCBI Taxonomy" id="683832"/>
    <lineage>
        <taxon>Eukaryota</taxon>
        <taxon>Metazoa</taxon>
        <taxon>Chordata</taxon>
        <taxon>Craniata</taxon>
        <taxon>Vertebrata</taxon>
        <taxon>Euteleostomi</taxon>
        <taxon>Actinopterygii</taxon>
        <taxon>Neopterygii</taxon>
        <taxon>Teleostei</taxon>
        <taxon>Ostariophysi</taxon>
        <taxon>Cypriniformes</taxon>
        <taxon>Cyprinidae</taxon>
        <taxon>Labeoninae</taxon>
        <taxon>Labeonini</taxon>
        <taxon>Cirrhinus</taxon>
    </lineage>
</organism>
<gene>
    <name evidence="2" type="ORF">M9458_014325</name>
</gene>
<reference evidence="2 3" key="1">
    <citation type="submission" date="2024-05" db="EMBL/GenBank/DDBJ databases">
        <title>Genome sequencing and assembly of Indian major carp, Cirrhinus mrigala (Hamilton, 1822).</title>
        <authorList>
            <person name="Mohindra V."/>
            <person name="Chowdhury L.M."/>
            <person name="Lal K."/>
            <person name="Jena J.K."/>
        </authorList>
    </citation>
    <scope>NUCLEOTIDE SEQUENCE [LARGE SCALE GENOMIC DNA]</scope>
    <source>
        <strain evidence="2">CM1030</strain>
        <tissue evidence="2">Blood</tissue>
    </source>
</reference>
<sequence>MPKFFDLCSDSLWGIRKACAECFMVVSNCTSPEVRRTKLSPLFINLISDQSRW</sequence>
<keyword evidence="3" id="KW-1185">Reference proteome</keyword>
<comment type="caution">
    <text evidence="2">The sequence shown here is derived from an EMBL/GenBank/DDBJ whole genome shotgun (WGS) entry which is preliminary data.</text>
</comment>
<dbReference type="PANTHER" id="PTHR10648">
    <property type="entry name" value="SERINE/THREONINE-PROTEIN PHOSPHATASE PP2A 65 KDA REGULATORY SUBUNIT"/>
    <property type="match status" value="1"/>
</dbReference>
<dbReference type="InterPro" id="IPR016024">
    <property type="entry name" value="ARM-type_fold"/>
</dbReference>
<evidence type="ECO:0000256" key="1">
    <source>
        <dbReference type="ARBA" id="ARBA00022737"/>
    </source>
</evidence>
<feature type="non-terminal residue" evidence="2">
    <location>
        <position position="53"/>
    </location>
</feature>
<dbReference type="Gene3D" id="1.25.10.10">
    <property type="entry name" value="Leucine-rich Repeat Variant"/>
    <property type="match status" value="1"/>
</dbReference>
<dbReference type="InterPro" id="IPR051023">
    <property type="entry name" value="PP2A_Regulatory_Subunit_A"/>
</dbReference>
<dbReference type="SUPFAM" id="SSF48371">
    <property type="entry name" value="ARM repeat"/>
    <property type="match status" value="1"/>
</dbReference>